<dbReference type="SUPFAM" id="SSF53335">
    <property type="entry name" value="S-adenosyl-L-methionine-dependent methyltransferases"/>
    <property type="match status" value="1"/>
</dbReference>
<dbReference type="Proteomes" id="UP000179264">
    <property type="component" value="Unassembled WGS sequence"/>
</dbReference>
<gene>
    <name evidence="1" type="ORF">A2W58_02795</name>
</gene>
<comment type="caution">
    <text evidence="1">The sequence shown here is derived from an EMBL/GenBank/DDBJ whole genome shotgun (WGS) entry which is preliminary data.</text>
</comment>
<organism evidence="1 2">
    <name type="scientific">Candidatus Zambryskibacteria bacterium RIFCSPHIGHO2_02_38_10.5</name>
    <dbReference type="NCBI Taxonomy" id="1802742"/>
    <lineage>
        <taxon>Bacteria</taxon>
        <taxon>Candidatus Zambryskiibacteriota</taxon>
    </lineage>
</organism>
<accession>A0A1G2T8A0</accession>
<evidence type="ECO:0000313" key="1">
    <source>
        <dbReference type="EMBL" id="OHA92999.1"/>
    </source>
</evidence>
<evidence type="ECO:0000313" key="2">
    <source>
        <dbReference type="Proteomes" id="UP000179264"/>
    </source>
</evidence>
<evidence type="ECO:0008006" key="3">
    <source>
        <dbReference type="Google" id="ProtNLM"/>
    </source>
</evidence>
<name>A0A1G2T8A0_9BACT</name>
<dbReference type="CDD" id="cd02440">
    <property type="entry name" value="AdoMet_MTases"/>
    <property type="match status" value="1"/>
</dbReference>
<sequence length="315" mass="36454">MLLKQNMVDILKKIGPKEFGNMLGSKISNFVAKKIIEAKLVYSPINSKKRDEVILKIVSVLLDDSIPFSGKHRFDQWEKGWKENFDLYSKTKDDKGLVPKYYGKYDIVRVNGDFVKAVSSNFEANMISIIVYFAVDKYLKNVENIFEFGCGPGHNLIKIRQINPKADIWGLDWVASSQETVKQIALKHGDKKMFAKQFDYFNPDFKFKLSPKSGILTMASLEQTDDNYKKFIDYILKNRPKIVVNIEPMAETLDSTHLPDYLSIEYFKKRKYLNGYVDYLKELETKGRVKIINTQRTNSGSMFVDGHSLIVWRPL</sequence>
<dbReference type="InterPro" id="IPR029063">
    <property type="entry name" value="SAM-dependent_MTases_sf"/>
</dbReference>
<reference evidence="1 2" key="1">
    <citation type="journal article" date="2016" name="Nat. Commun.">
        <title>Thousands of microbial genomes shed light on interconnected biogeochemical processes in an aquifer system.</title>
        <authorList>
            <person name="Anantharaman K."/>
            <person name="Brown C.T."/>
            <person name="Hug L.A."/>
            <person name="Sharon I."/>
            <person name="Castelle C.J."/>
            <person name="Probst A.J."/>
            <person name="Thomas B.C."/>
            <person name="Singh A."/>
            <person name="Wilkins M.J."/>
            <person name="Karaoz U."/>
            <person name="Brodie E.L."/>
            <person name="Williams K.H."/>
            <person name="Hubbard S.S."/>
            <person name="Banfield J.F."/>
        </authorList>
    </citation>
    <scope>NUCLEOTIDE SEQUENCE [LARGE SCALE GENOMIC DNA]</scope>
</reference>
<dbReference type="EMBL" id="MHVL01000029">
    <property type="protein sequence ID" value="OHA92999.1"/>
    <property type="molecule type" value="Genomic_DNA"/>
</dbReference>
<dbReference type="Gene3D" id="3.40.50.150">
    <property type="entry name" value="Vaccinia Virus protein VP39"/>
    <property type="match status" value="1"/>
</dbReference>
<proteinExistence type="predicted"/>
<dbReference type="AlphaFoldDB" id="A0A1G2T8A0"/>
<protein>
    <recommendedName>
        <fullName evidence="3">Methyltransferase domain-containing protein</fullName>
    </recommendedName>
</protein>